<dbReference type="EMBL" id="MJMI01000111">
    <property type="protein sequence ID" value="OLQ88797.1"/>
    <property type="molecule type" value="Genomic_DNA"/>
</dbReference>
<feature type="transmembrane region" description="Helical" evidence="1">
    <location>
        <begin position="154"/>
        <end position="174"/>
    </location>
</feature>
<keyword evidence="1" id="KW-0472">Membrane</keyword>
<name>A0ABX3FF33_9VIBR</name>
<comment type="caution">
    <text evidence="2">The sequence shown here is derived from an EMBL/GenBank/DDBJ whole genome shotgun (WGS) entry which is preliminary data.</text>
</comment>
<sequence length="265" mass="30996">MTTELNHLKPEYAEFLPKHKEQPEYEKMTVTATAVTSTMCKVDEEMQRRYRGKFLSWMPSTTLNKVEKILRTQVSYIDSNGETRNFYFYDYEGLVNVGDSVTLLFVKTSACQVQQFIALGNNTTGESASFLNKNAIRKIVEHAEQKTWNIVVRLQQLIVIAIAAWVGLDIYNYYATTGHHRLWHAYYMYFLPLFCFFMWAWNFYGHHLLFHPIREYKSMAVRHGMFNIVKIEVGGKIALHRLSNQSKHHHKRLMSGVVDHEPCAD</sequence>
<gene>
    <name evidence="2" type="ORF">BIY21_15835</name>
</gene>
<proteinExistence type="predicted"/>
<feature type="transmembrane region" description="Helical" evidence="1">
    <location>
        <begin position="186"/>
        <end position="204"/>
    </location>
</feature>
<keyword evidence="1" id="KW-0812">Transmembrane</keyword>
<organism evidence="2 3">
    <name type="scientific">Vibrio ponticus</name>
    <dbReference type="NCBI Taxonomy" id="265668"/>
    <lineage>
        <taxon>Bacteria</taxon>
        <taxon>Pseudomonadati</taxon>
        <taxon>Pseudomonadota</taxon>
        <taxon>Gammaproteobacteria</taxon>
        <taxon>Vibrionales</taxon>
        <taxon>Vibrionaceae</taxon>
        <taxon>Vibrio</taxon>
    </lineage>
</organism>
<evidence type="ECO:0000313" key="2">
    <source>
        <dbReference type="EMBL" id="OLQ88797.1"/>
    </source>
</evidence>
<keyword evidence="1" id="KW-1133">Transmembrane helix</keyword>
<dbReference type="Proteomes" id="UP000186206">
    <property type="component" value="Unassembled WGS sequence"/>
</dbReference>
<reference evidence="2 3" key="1">
    <citation type="submission" date="2016-09" db="EMBL/GenBank/DDBJ databases">
        <title>Genomic Taxonomy of the Vibrionaceae.</title>
        <authorList>
            <person name="Gonzalez-Castillo A."/>
            <person name="Gomez-Gil B."/>
            <person name="Enciso-Ibarra K."/>
        </authorList>
    </citation>
    <scope>NUCLEOTIDE SEQUENCE [LARGE SCALE GENOMIC DNA]</scope>
    <source>
        <strain evidence="2 3">CAIM 1731</strain>
    </source>
</reference>
<keyword evidence="3" id="KW-1185">Reference proteome</keyword>
<dbReference type="RefSeq" id="WP_075650930.1">
    <property type="nucleotide sequence ID" value="NZ_AP019658.1"/>
</dbReference>
<evidence type="ECO:0000313" key="3">
    <source>
        <dbReference type="Proteomes" id="UP000186206"/>
    </source>
</evidence>
<evidence type="ECO:0000256" key="1">
    <source>
        <dbReference type="SAM" id="Phobius"/>
    </source>
</evidence>
<accession>A0ABX3FF33</accession>
<protein>
    <submittedName>
        <fullName evidence="2">Uncharacterized protein</fullName>
    </submittedName>
</protein>